<keyword evidence="11" id="KW-1185">Reference proteome</keyword>
<evidence type="ECO:0000256" key="3">
    <source>
        <dbReference type="ARBA" id="ARBA00022679"/>
    </source>
</evidence>
<feature type="transmembrane region" description="Helical" evidence="8">
    <location>
        <begin position="472"/>
        <end position="491"/>
    </location>
</feature>
<feature type="transmembrane region" description="Helical" evidence="8">
    <location>
        <begin position="328"/>
        <end position="353"/>
    </location>
</feature>
<dbReference type="RefSeq" id="XP_020124530.1">
    <property type="nucleotide sequence ID" value="XM_020259997.1"/>
</dbReference>
<sequence>MARSRGFDTSALFQALKHSVVIWGADENPSQDHMQSRVMTSSRYDTHFHLISEREKEFNGLFRTGAFSPLLLQHVFATFALLIIPLVIRHRNFYHSRLLRYGFHAIITVLSLYTIREVRFLGPANGYAVGLITTWFYIWSSTMLIANNVQRDFKRIEKEPEEVTKNTRENDVSKQSDPPEAVNQCRTPSHSGQVVLKVYRWQPYPQQLSHRVDWVCDLIFNFRGPNWNWRLRSLPPLPEAVIRDTEDQARSSKQRGTRLTDCKPSVRLQYAFRAFLRDYIALDFLKLLLMRDPYFWGFVDNPLPPPWPFSILAFSPALVRAYRLTASLAAVLFALDIITSLNPIFFLGLSLAFPSFSRSITHQPLDEAWLYPESFGSAAAVLDHGLIGTWNTWWHQLFRFGFSECSRFISDLLLLPCNQKQGDNNNNDDNDKNHTSFYKSARRILQVMLAFSLSGLVHAMGSYTTFADSRPWNAFLFFFIQGLGVLIQSFFEITVIPKVMPLISSSPPPRWLIRTTNLGLVISWFYFTGPLIADDFSRSGIWMFEPLPISPLRGGLRLGVEEDRWFCWRGSWFERWSGDTWWHSGIRFT</sequence>
<evidence type="ECO:0000256" key="7">
    <source>
        <dbReference type="SAM" id="MobiDB-lite"/>
    </source>
</evidence>
<dbReference type="OrthoDB" id="2796277at2759"/>
<evidence type="ECO:0000259" key="9">
    <source>
        <dbReference type="Pfam" id="PF13813"/>
    </source>
</evidence>
<feature type="transmembrane region" description="Helical" evidence="8">
    <location>
        <begin position="511"/>
        <end position="533"/>
    </location>
</feature>
<dbReference type="GO" id="GO:0008374">
    <property type="term" value="F:O-acyltransferase activity"/>
    <property type="evidence" value="ECO:0007669"/>
    <property type="project" value="InterPro"/>
</dbReference>
<feature type="compositionally biased region" description="Basic and acidic residues" evidence="7">
    <location>
        <begin position="160"/>
        <end position="174"/>
    </location>
</feature>
<dbReference type="GeneID" id="30999970"/>
<evidence type="ECO:0000313" key="11">
    <source>
        <dbReference type="Proteomes" id="UP000214365"/>
    </source>
</evidence>
<gene>
    <name evidence="10" type="ORF">UA08_00215</name>
</gene>
<feature type="transmembrane region" description="Helical" evidence="8">
    <location>
        <begin position="127"/>
        <end position="146"/>
    </location>
</feature>
<dbReference type="GO" id="GO:0016020">
    <property type="term" value="C:membrane"/>
    <property type="evidence" value="ECO:0007669"/>
    <property type="project" value="UniProtKB-SubCell"/>
</dbReference>
<feature type="transmembrane region" description="Helical" evidence="8">
    <location>
        <begin position="66"/>
        <end position="86"/>
    </location>
</feature>
<dbReference type="GO" id="GO:0006629">
    <property type="term" value="P:lipid metabolic process"/>
    <property type="evidence" value="ECO:0007669"/>
    <property type="project" value="InterPro"/>
</dbReference>
<comment type="similarity">
    <text evidence="2">Belongs to the wax synthase family.</text>
</comment>
<evidence type="ECO:0000256" key="4">
    <source>
        <dbReference type="ARBA" id="ARBA00022692"/>
    </source>
</evidence>
<proteinExistence type="inferred from homology"/>
<dbReference type="PANTHER" id="PTHR31595:SF67">
    <property type="entry name" value="WAX SYNTHASE DOMAIN-CONTAINING PROTEIN"/>
    <property type="match status" value="1"/>
</dbReference>
<dbReference type="InterPro" id="IPR032805">
    <property type="entry name" value="Wax_synthase_dom"/>
</dbReference>
<organism evidence="10 11">
    <name type="scientific">Talaromyces atroroseus</name>
    <dbReference type="NCBI Taxonomy" id="1441469"/>
    <lineage>
        <taxon>Eukaryota</taxon>
        <taxon>Fungi</taxon>
        <taxon>Dikarya</taxon>
        <taxon>Ascomycota</taxon>
        <taxon>Pezizomycotina</taxon>
        <taxon>Eurotiomycetes</taxon>
        <taxon>Eurotiomycetidae</taxon>
        <taxon>Eurotiales</taxon>
        <taxon>Trichocomaceae</taxon>
        <taxon>Talaromyces</taxon>
        <taxon>Talaromyces sect. Trachyspermi</taxon>
    </lineage>
</organism>
<feature type="domain" description="Wax synthase" evidence="9">
    <location>
        <begin position="371"/>
        <end position="479"/>
    </location>
</feature>
<keyword evidence="6 8" id="KW-0472">Membrane</keyword>
<feature type="transmembrane region" description="Helical" evidence="8">
    <location>
        <begin position="98"/>
        <end position="115"/>
    </location>
</feature>
<feature type="transmembrane region" description="Helical" evidence="8">
    <location>
        <begin position="443"/>
        <end position="460"/>
    </location>
</feature>
<dbReference type="Pfam" id="PF13813">
    <property type="entry name" value="MBOAT_2"/>
    <property type="match status" value="1"/>
</dbReference>
<evidence type="ECO:0000313" key="10">
    <source>
        <dbReference type="EMBL" id="OKL64409.1"/>
    </source>
</evidence>
<keyword evidence="3" id="KW-0808">Transferase</keyword>
<evidence type="ECO:0000256" key="5">
    <source>
        <dbReference type="ARBA" id="ARBA00022989"/>
    </source>
</evidence>
<dbReference type="Proteomes" id="UP000214365">
    <property type="component" value="Unassembled WGS sequence"/>
</dbReference>
<evidence type="ECO:0000256" key="8">
    <source>
        <dbReference type="SAM" id="Phobius"/>
    </source>
</evidence>
<name>A0A225B8J2_TALAT</name>
<keyword evidence="5 8" id="KW-1133">Transmembrane helix</keyword>
<keyword evidence="4 8" id="KW-0812">Transmembrane</keyword>
<protein>
    <recommendedName>
        <fullName evidence="9">Wax synthase domain-containing protein</fullName>
    </recommendedName>
</protein>
<evidence type="ECO:0000256" key="2">
    <source>
        <dbReference type="ARBA" id="ARBA00007282"/>
    </source>
</evidence>
<evidence type="ECO:0000256" key="1">
    <source>
        <dbReference type="ARBA" id="ARBA00004141"/>
    </source>
</evidence>
<dbReference type="AlphaFoldDB" id="A0A225B8J2"/>
<dbReference type="EMBL" id="LFMY01000001">
    <property type="protein sequence ID" value="OKL64409.1"/>
    <property type="molecule type" value="Genomic_DNA"/>
</dbReference>
<comment type="caution">
    <text evidence="10">The sequence shown here is derived from an EMBL/GenBank/DDBJ whole genome shotgun (WGS) entry which is preliminary data.</text>
</comment>
<dbReference type="STRING" id="1441469.A0A225B8J2"/>
<comment type="subcellular location">
    <subcellularLocation>
        <location evidence="1">Membrane</location>
        <topology evidence="1">Multi-pass membrane protein</topology>
    </subcellularLocation>
</comment>
<dbReference type="PANTHER" id="PTHR31595">
    <property type="entry name" value="LONG-CHAIN-ALCOHOL O-FATTY-ACYLTRANSFERASE 3-RELATED"/>
    <property type="match status" value="1"/>
</dbReference>
<accession>A0A225B8J2</accession>
<reference evidence="10 11" key="1">
    <citation type="submission" date="2015-06" db="EMBL/GenBank/DDBJ databases">
        <title>Talaromyces atroroseus IBT 11181 draft genome.</title>
        <authorList>
            <person name="Rasmussen K.B."/>
            <person name="Rasmussen S."/>
            <person name="Petersen B."/>
            <person name="Sicheritz-Ponten T."/>
            <person name="Mortensen U.H."/>
            <person name="Thrane U."/>
        </authorList>
    </citation>
    <scope>NUCLEOTIDE SEQUENCE [LARGE SCALE GENOMIC DNA]</scope>
    <source>
        <strain evidence="10 11">IBT 11181</strain>
    </source>
</reference>
<evidence type="ECO:0000256" key="6">
    <source>
        <dbReference type="ARBA" id="ARBA00023136"/>
    </source>
</evidence>
<feature type="region of interest" description="Disordered" evidence="7">
    <location>
        <begin position="160"/>
        <end position="187"/>
    </location>
</feature>
<dbReference type="InterPro" id="IPR044851">
    <property type="entry name" value="Wax_synthase"/>
</dbReference>